<name>V5ZCI5_9GAMM</name>
<feature type="domain" description="CN hydrolase" evidence="1">
    <location>
        <begin position="4"/>
        <end position="113"/>
    </location>
</feature>
<keyword evidence="2" id="KW-0449">Lipoprotein</keyword>
<dbReference type="Pfam" id="PF00795">
    <property type="entry name" value="CN_hydrolase"/>
    <property type="match status" value="1"/>
</dbReference>
<reference evidence="2 3" key="1">
    <citation type="journal article" date="2013" name="Syst. Appl. Microbiol.">
        <title>Phylogenetic position and virulence apparatus of the pear flower necrosis pathogen Erwinia piriflorinigrans CFBP 5888T as assessed by comparative genomics.</title>
        <authorList>
            <person name="Smits T.H."/>
            <person name="Rezzonico F."/>
            <person name="Lopez M.M."/>
            <person name="Blom J."/>
            <person name="Goesmann A."/>
            <person name="Frey J.E."/>
            <person name="Duffy B."/>
        </authorList>
    </citation>
    <scope>NUCLEOTIDE SEQUENCE [LARGE SCALE GENOMIC DNA]</scope>
    <source>
        <strain evidence="3">CFBP5888</strain>
    </source>
</reference>
<accession>V5ZCI5</accession>
<dbReference type="STRING" id="1161919.EPIR_3715"/>
<protein>
    <submittedName>
        <fullName evidence="2">Nitrilase/cyanide hydratase and apolipoprotein N-acyltransferase</fullName>
        <ecNumber evidence="2">6.3.5.1</ecNumber>
    </submittedName>
</protein>
<dbReference type="SUPFAM" id="SSF56317">
    <property type="entry name" value="Carbon-nitrogen hydrolase"/>
    <property type="match status" value="1"/>
</dbReference>
<keyword evidence="2" id="KW-0436">Ligase</keyword>
<organism evidence="2 3">
    <name type="scientific">Erwinia piriflorinigrans CFBP 5888</name>
    <dbReference type="NCBI Taxonomy" id="1161919"/>
    <lineage>
        <taxon>Bacteria</taxon>
        <taxon>Pseudomonadati</taxon>
        <taxon>Pseudomonadota</taxon>
        <taxon>Gammaproteobacteria</taxon>
        <taxon>Enterobacterales</taxon>
        <taxon>Erwiniaceae</taxon>
        <taxon>Erwinia</taxon>
    </lineage>
</organism>
<dbReference type="InterPro" id="IPR003010">
    <property type="entry name" value="C-N_Hydrolase"/>
</dbReference>
<dbReference type="EMBL" id="CAHS01000023">
    <property type="protein sequence ID" value="CCG89078.1"/>
    <property type="molecule type" value="Genomic_DNA"/>
</dbReference>
<dbReference type="AlphaFoldDB" id="V5ZCI5"/>
<keyword evidence="3" id="KW-1185">Reference proteome</keyword>
<dbReference type="Gene3D" id="3.60.110.10">
    <property type="entry name" value="Carbon-nitrogen hydrolase"/>
    <property type="match status" value="1"/>
</dbReference>
<dbReference type="EC" id="6.3.5.1" evidence="2"/>
<proteinExistence type="predicted"/>
<dbReference type="GO" id="GO:0003952">
    <property type="term" value="F:NAD+ synthase (glutamine-hydrolyzing) activity"/>
    <property type="evidence" value="ECO:0007669"/>
    <property type="project" value="UniProtKB-EC"/>
</dbReference>
<dbReference type="InterPro" id="IPR036526">
    <property type="entry name" value="C-N_Hydrolase_sf"/>
</dbReference>
<evidence type="ECO:0000313" key="2">
    <source>
        <dbReference type="EMBL" id="CCG89078.1"/>
    </source>
</evidence>
<dbReference type="PROSITE" id="PS50263">
    <property type="entry name" value="CN_HYDROLASE"/>
    <property type="match status" value="1"/>
</dbReference>
<gene>
    <name evidence="2" type="primary">CHY1</name>
    <name evidence="2" type="ORF">EPIR_3715</name>
</gene>
<dbReference type="Proteomes" id="UP000018217">
    <property type="component" value="Unassembled WGS sequence"/>
</dbReference>
<evidence type="ECO:0000259" key="1">
    <source>
        <dbReference type="PROSITE" id="PS50263"/>
    </source>
</evidence>
<sequence length="113" mass="12276">MNKLKVAVAQAKSVAGDIPANVQQSVSLIERAAELGAKVVLLPEKFLSGYEPTLIKADPARYAISANDERLKPITTPPFTLSPHDNIMSVFDLLYLFCPGDDRVNPNQAGVRK</sequence>
<evidence type="ECO:0000313" key="3">
    <source>
        <dbReference type="Proteomes" id="UP000018217"/>
    </source>
</evidence>
<comment type="caution">
    <text evidence="2">The sequence shown here is derived from an EMBL/GenBank/DDBJ whole genome shotgun (WGS) entry which is preliminary data.</text>
</comment>
<keyword evidence="2" id="KW-0808">Transferase</keyword>
<keyword evidence="2" id="KW-0012">Acyltransferase</keyword>
<dbReference type="GO" id="GO:0016746">
    <property type="term" value="F:acyltransferase activity"/>
    <property type="evidence" value="ECO:0007669"/>
    <property type="project" value="UniProtKB-KW"/>
</dbReference>